<accession>A0AA86LVA9</accession>
<feature type="transmembrane region" description="Helical" evidence="1">
    <location>
        <begin position="344"/>
        <end position="365"/>
    </location>
</feature>
<feature type="transmembrane region" description="Helical" evidence="1">
    <location>
        <begin position="244"/>
        <end position="265"/>
    </location>
</feature>
<evidence type="ECO:0000256" key="1">
    <source>
        <dbReference type="SAM" id="Phobius"/>
    </source>
</evidence>
<feature type="transmembrane region" description="Helical" evidence="1">
    <location>
        <begin position="285"/>
        <end position="303"/>
    </location>
</feature>
<keyword evidence="1" id="KW-0812">Transmembrane</keyword>
<feature type="transmembrane region" description="Helical" evidence="1">
    <location>
        <begin position="27"/>
        <end position="50"/>
    </location>
</feature>
<protein>
    <recommendedName>
        <fullName evidence="4">Multidrug ABC transporter permease</fullName>
    </recommendedName>
</protein>
<dbReference type="AlphaFoldDB" id="A0AA86LVA9"/>
<dbReference type="PANTHER" id="PTHR39177:SF1">
    <property type="entry name" value="ABC TRANSPORTER PERMEASE YTRC-RELATED"/>
    <property type="match status" value="1"/>
</dbReference>
<feature type="transmembrane region" description="Helical" evidence="1">
    <location>
        <begin position="187"/>
        <end position="211"/>
    </location>
</feature>
<name>A0AA86LVA9_PRIMG</name>
<organism evidence="2 3">
    <name type="scientific">Priestia megaterium</name>
    <name type="common">Bacillus megaterium</name>
    <dbReference type="NCBI Taxonomy" id="1404"/>
    <lineage>
        <taxon>Bacteria</taxon>
        <taxon>Bacillati</taxon>
        <taxon>Bacillota</taxon>
        <taxon>Bacilli</taxon>
        <taxon>Bacillales</taxon>
        <taxon>Bacillaceae</taxon>
        <taxon>Priestia</taxon>
    </lineage>
</organism>
<feature type="transmembrane region" description="Helical" evidence="1">
    <location>
        <begin position="112"/>
        <end position="139"/>
    </location>
</feature>
<feature type="transmembrane region" description="Helical" evidence="1">
    <location>
        <begin position="70"/>
        <end position="91"/>
    </location>
</feature>
<reference evidence="2 3" key="1">
    <citation type="submission" date="2017-07" db="EMBL/GenBank/DDBJ databases">
        <title>Isolation and development of strain Bacillus megaterium SR7 for enhanced growth and metabolite production under supercritical carbon dioxide.</title>
        <authorList>
            <person name="Freedman A.J.E."/>
            <person name="Peet K.C."/>
            <person name="Boock J.T."/>
            <person name="Penn K."/>
            <person name="Prather K.L.J."/>
            <person name="Thompson J.R."/>
        </authorList>
    </citation>
    <scope>NUCLEOTIDE SEQUENCE [LARGE SCALE GENOMIC DNA]</scope>
    <source>
        <strain evidence="2 3">SR7</strain>
    </source>
</reference>
<keyword evidence="1" id="KW-0472">Membrane</keyword>
<dbReference type="PANTHER" id="PTHR39177">
    <property type="entry name" value="ABC TRANSPORTER PERMEASE YTRC-RELATED"/>
    <property type="match status" value="1"/>
</dbReference>
<proteinExistence type="predicted"/>
<feature type="transmembrane region" description="Helical" evidence="1">
    <location>
        <begin position="154"/>
        <end position="175"/>
    </location>
</feature>
<evidence type="ECO:0000313" key="3">
    <source>
        <dbReference type="Proteomes" id="UP000253834"/>
    </source>
</evidence>
<evidence type="ECO:0000313" key="2">
    <source>
        <dbReference type="EMBL" id="AXI29156.1"/>
    </source>
</evidence>
<dbReference type="Proteomes" id="UP000253834">
    <property type="component" value="Chromosome"/>
</dbReference>
<evidence type="ECO:0008006" key="4">
    <source>
        <dbReference type="Google" id="ProtNLM"/>
    </source>
</evidence>
<feature type="transmembrane region" description="Helical" evidence="1">
    <location>
        <begin position="309"/>
        <end position="332"/>
    </location>
</feature>
<keyword evidence="1" id="KW-1133">Transmembrane helix</keyword>
<dbReference type="InterPro" id="IPR053046">
    <property type="entry name" value="ABC-5_transporter"/>
</dbReference>
<gene>
    <name evidence="2" type="ORF">CIB87_09080</name>
</gene>
<dbReference type="EMBL" id="CP022674">
    <property type="protein sequence ID" value="AXI29156.1"/>
    <property type="molecule type" value="Genomic_DNA"/>
</dbReference>
<sequence length="677" mass="78688">MKWGMWVMQSKTSSFNRGMWIQSMRNVGWIGALYTLVLLFILPLQIILRYTGEVNENGMYTEKLKTLFEVVGSLQFLFMFTVPVVLAIFLFRYIQTKSAADYIHSLPISRGVLFWQNVLLGIVSLVLPVIISAIVLFLIKDSVNVDDLYTIKLILRWAIDTIILNIFVFSGAVFAGMFTGMSILQGAFIYILFILPAALIQFFIMNVKFYWYGFATTYYSGKNLQDLVPFIHIIDLLDSGKESYLSLVIYAIVACVLCFIAFIAYRKRSLEIATHAIAFNWLKPIFIYGLTTCSLLLWGMYFGEIKDSFKWLVFGYVFGSLLGYILGHMILAKTWRVFDKWKGYLLFVAAAIIIGIGLKVDVFGYSSYLPNQENIQSVYFDEDDYPLTDNPKSHDPENGDYYRPPYYYSDKNTVNFIRALHKQIIKDQPNISKREIQSGDAREITFAYNLKNDKKVVRQYAIREADYKAFYKRIIETPEYKKHSFYILEPDNKNMRYVKEVQINAMYKSDEPIVIKDPNKIEDLKQAIRKSIQNQTYEDTQSNQQSWSSIDFMDGNGRSVDSIPFEKSYKEVEKWLKHEKMFEDARVMPEDVSNIVVLKNKDHEILHNAWVDTPSILTKRKGALTIKDSKQINYFLSHTTIQEQGDYIVVFRYKNSSPEVQMFDANMIPTELKEKLK</sequence>